<dbReference type="Proteomes" id="UP001500979">
    <property type="component" value="Unassembled WGS sequence"/>
</dbReference>
<proteinExistence type="predicted"/>
<keyword evidence="3" id="KW-1185">Reference proteome</keyword>
<feature type="region of interest" description="Disordered" evidence="1">
    <location>
        <begin position="1"/>
        <end position="22"/>
    </location>
</feature>
<accession>A0ABN3VFS3</accession>
<gene>
    <name evidence="2" type="ORF">GCM10010470_37260</name>
</gene>
<name>A0ABN3VFS3_9PSEU</name>
<evidence type="ECO:0000256" key="1">
    <source>
        <dbReference type="SAM" id="MobiDB-lite"/>
    </source>
</evidence>
<sequence>MTSTPSHSRITRAARKRMKTTGQNFTAAREDVLAIIELAEADELSFAEAEAVFDDPANQLLCETCGWTVAMICPECTAGCGCNNGRCSGWRHAEFAGDDDEMNSCPECGGDPSNHYSCECGV</sequence>
<comment type="caution">
    <text evidence="2">The sequence shown here is derived from an EMBL/GenBank/DDBJ whole genome shotgun (WGS) entry which is preliminary data.</text>
</comment>
<protein>
    <submittedName>
        <fullName evidence="2">Uncharacterized protein</fullName>
    </submittedName>
</protein>
<dbReference type="EMBL" id="BAAAUX010000015">
    <property type="protein sequence ID" value="GAA2798619.1"/>
    <property type="molecule type" value="Genomic_DNA"/>
</dbReference>
<feature type="compositionally biased region" description="Basic residues" evidence="1">
    <location>
        <begin position="9"/>
        <end position="19"/>
    </location>
</feature>
<evidence type="ECO:0000313" key="2">
    <source>
        <dbReference type="EMBL" id="GAA2798619.1"/>
    </source>
</evidence>
<organism evidence="2 3">
    <name type="scientific">Saccharopolyspora taberi</name>
    <dbReference type="NCBI Taxonomy" id="60895"/>
    <lineage>
        <taxon>Bacteria</taxon>
        <taxon>Bacillati</taxon>
        <taxon>Actinomycetota</taxon>
        <taxon>Actinomycetes</taxon>
        <taxon>Pseudonocardiales</taxon>
        <taxon>Pseudonocardiaceae</taxon>
        <taxon>Saccharopolyspora</taxon>
    </lineage>
</organism>
<evidence type="ECO:0000313" key="3">
    <source>
        <dbReference type="Proteomes" id="UP001500979"/>
    </source>
</evidence>
<reference evidence="2 3" key="1">
    <citation type="journal article" date="2019" name="Int. J. Syst. Evol. Microbiol.">
        <title>The Global Catalogue of Microorganisms (GCM) 10K type strain sequencing project: providing services to taxonomists for standard genome sequencing and annotation.</title>
        <authorList>
            <consortium name="The Broad Institute Genomics Platform"/>
            <consortium name="The Broad Institute Genome Sequencing Center for Infectious Disease"/>
            <person name="Wu L."/>
            <person name="Ma J."/>
        </authorList>
    </citation>
    <scope>NUCLEOTIDE SEQUENCE [LARGE SCALE GENOMIC DNA]</scope>
    <source>
        <strain evidence="2 3">JCM 9383</strain>
    </source>
</reference>